<evidence type="ECO:0000313" key="3">
    <source>
        <dbReference type="Proteomes" id="UP000813462"/>
    </source>
</evidence>
<sequence length="102" mass="11234">MVKKFKGYEAATEFIYSTVTNASMVISNMIGPVEQMALANHPVKGLYYSLVGTPEDLDISIVSYMAKLSITIGTKEGHIDVQKFKSCMEQAFDTIFKAAQNS</sequence>
<dbReference type="GO" id="GO:0008374">
    <property type="term" value="F:O-acyltransferase activity"/>
    <property type="evidence" value="ECO:0007669"/>
    <property type="project" value="InterPro"/>
</dbReference>
<reference evidence="2" key="1">
    <citation type="journal article" date="2021" name="Front. Plant Sci.">
        <title>Chromosome-Scale Genome Assembly for Chinese Sour Jujube and Insights Into Its Genome Evolution and Domestication Signature.</title>
        <authorList>
            <person name="Shen L.-Y."/>
            <person name="Luo H."/>
            <person name="Wang X.-L."/>
            <person name="Wang X.-M."/>
            <person name="Qiu X.-J."/>
            <person name="Liu H."/>
            <person name="Zhou S.-S."/>
            <person name="Jia K.-H."/>
            <person name="Nie S."/>
            <person name="Bao Y.-T."/>
            <person name="Zhang R.-G."/>
            <person name="Yun Q.-Z."/>
            <person name="Chai Y.-H."/>
            <person name="Lu J.-Y."/>
            <person name="Li Y."/>
            <person name="Zhao S.-W."/>
            <person name="Mao J.-F."/>
            <person name="Jia S.-G."/>
            <person name="Mao Y.-M."/>
        </authorList>
    </citation>
    <scope>NUCLEOTIDE SEQUENCE</scope>
    <source>
        <strain evidence="2">AT0</strain>
        <tissue evidence="2">Leaf</tissue>
    </source>
</reference>
<dbReference type="GO" id="GO:0019432">
    <property type="term" value="P:triglyceride biosynthetic process"/>
    <property type="evidence" value="ECO:0007669"/>
    <property type="project" value="TreeGrafter"/>
</dbReference>
<feature type="domain" description="O-acyltransferase WSD1 C-terminal" evidence="1">
    <location>
        <begin position="4"/>
        <end position="95"/>
    </location>
</feature>
<dbReference type="PANTHER" id="PTHR31650:SF34">
    <property type="entry name" value="O-ACYLTRANSFERASE WSD1-LIKE ISOFORM X1"/>
    <property type="match status" value="1"/>
</dbReference>
<protein>
    <recommendedName>
        <fullName evidence="1">O-acyltransferase WSD1 C-terminal domain-containing protein</fullName>
    </recommendedName>
</protein>
<dbReference type="Pfam" id="PF06974">
    <property type="entry name" value="WS_DGAT_C"/>
    <property type="match status" value="1"/>
</dbReference>
<evidence type="ECO:0000313" key="2">
    <source>
        <dbReference type="EMBL" id="KAH7533320.1"/>
    </source>
</evidence>
<accession>A0A978VJQ1</accession>
<organism evidence="2 3">
    <name type="scientific">Ziziphus jujuba var. spinosa</name>
    <dbReference type="NCBI Taxonomy" id="714518"/>
    <lineage>
        <taxon>Eukaryota</taxon>
        <taxon>Viridiplantae</taxon>
        <taxon>Streptophyta</taxon>
        <taxon>Embryophyta</taxon>
        <taxon>Tracheophyta</taxon>
        <taxon>Spermatophyta</taxon>
        <taxon>Magnoliopsida</taxon>
        <taxon>eudicotyledons</taxon>
        <taxon>Gunneridae</taxon>
        <taxon>Pentapetalae</taxon>
        <taxon>rosids</taxon>
        <taxon>fabids</taxon>
        <taxon>Rosales</taxon>
        <taxon>Rhamnaceae</taxon>
        <taxon>Paliureae</taxon>
        <taxon>Ziziphus</taxon>
    </lineage>
</organism>
<gene>
    <name evidence="2" type="ORF">FEM48_Zijuj04G0118300</name>
</gene>
<dbReference type="AlphaFoldDB" id="A0A978VJQ1"/>
<comment type="caution">
    <text evidence="2">The sequence shown here is derived from an EMBL/GenBank/DDBJ whole genome shotgun (WGS) entry which is preliminary data.</text>
</comment>
<dbReference type="InterPro" id="IPR045034">
    <property type="entry name" value="O-acyltransferase_WSD1-like"/>
</dbReference>
<name>A0A978VJQ1_ZIZJJ</name>
<dbReference type="GO" id="GO:0005886">
    <property type="term" value="C:plasma membrane"/>
    <property type="evidence" value="ECO:0007669"/>
    <property type="project" value="TreeGrafter"/>
</dbReference>
<dbReference type="PANTHER" id="PTHR31650">
    <property type="entry name" value="O-ACYLTRANSFERASE (WSD1-LIKE) FAMILY PROTEIN"/>
    <property type="match status" value="1"/>
</dbReference>
<dbReference type="EMBL" id="JAEACU010000004">
    <property type="protein sequence ID" value="KAH7533320.1"/>
    <property type="molecule type" value="Genomic_DNA"/>
</dbReference>
<proteinExistence type="predicted"/>
<evidence type="ECO:0000259" key="1">
    <source>
        <dbReference type="Pfam" id="PF06974"/>
    </source>
</evidence>
<dbReference type="InterPro" id="IPR009721">
    <property type="entry name" value="O-acyltransferase_WSD1_C"/>
</dbReference>
<dbReference type="Proteomes" id="UP000813462">
    <property type="component" value="Unassembled WGS sequence"/>
</dbReference>